<organism evidence="1 2">
    <name type="scientific">Trifolium medium</name>
    <dbReference type="NCBI Taxonomy" id="97028"/>
    <lineage>
        <taxon>Eukaryota</taxon>
        <taxon>Viridiplantae</taxon>
        <taxon>Streptophyta</taxon>
        <taxon>Embryophyta</taxon>
        <taxon>Tracheophyta</taxon>
        <taxon>Spermatophyta</taxon>
        <taxon>Magnoliopsida</taxon>
        <taxon>eudicotyledons</taxon>
        <taxon>Gunneridae</taxon>
        <taxon>Pentapetalae</taxon>
        <taxon>rosids</taxon>
        <taxon>fabids</taxon>
        <taxon>Fabales</taxon>
        <taxon>Fabaceae</taxon>
        <taxon>Papilionoideae</taxon>
        <taxon>50 kb inversion clade</taxon>
        <taxon>NPAAA clade</taxon>
        <taxon>Hologalegina</taxon>
        <taxon>IRL clade</taxon>
        <taxon>Trifolieae</taxon>
        <taxon>Trifolium</taxon>
    </lineage>
</organism>
<evidence type="ECO:0000313" key="2">
    <source>
        <dbReference type="Proteomes" id="UP000265520"/>
    </source>
</evidence>
<feature type="non-terminal residue" evidence="1">
    <location>
        <position position="53"/>
    </location>
</feature>
<dbReference type="Proteomes" id="UP000265520">
    <property type="component" value="Unassembled WGS sequence"/>
</dbReference>
<reference evidence="1 2" key="1">
    <citation type="journal article" date="2018" name="Front. Plant Sci.">
        <title>Red Clover (Trifolium pratense) and Zigzag Clover (T. medium) - A Picture of Genomic Similarities and Differences.</title>
        <authorList>
            <person name="Dluhosova J."/>
            <person name="Istvanek J."/>
            <person name="Nedelnik J."/>
            <person name="Repkova J."/>
        </authorList>
    </citation>
    <scope>NUCLEOTIDE SEQUENCE [LARGE SCALE GENOMIC DNA]</scope>
    <source>
        <strain evidence="2">cv. 10/8</strain>
        <tissue evidence="1">Leaf</tissue>
    </source>
</reference>
<comment type="caution">
    <text evidence="1">The sequence shown here is derived from an EMBL/GenBank/DDBJ whole genome shotgun (WGS) entry which is preliminary data.</text>
</comment>
<proteinExistence type="predicted"/>
<accession>A0A392VVR2</accession>
<keyword evidence="2" id="KW-1185">Reference proteome</keyword>
<evidence type="ECO:0000313" key="1">
    <source>
        <dbReference type="EMBL" id="MCI92017.1"/>
    </source>
</evidence>
<protein>
    <submittedName>
        <fullName evidence="1">Uncharacterized protein</fullName>
    </submittedName>
</protein>
<dbReference type="AlphaFoldDB" id="A0A392VVR2"/>
<dbReference type="EMBL" id="LXQA011288398">
    <property type="protein sequence ID" value="MCI92017.1"/>
    <property type="molecule type" value="Genomic_DNA"/>
</dbReference>
<sequence length="53" mass="6173">MIEKKPVRIELEDGNRLLTKVYLEPKVFQNLCIPWKDAIVVKLLGKNLGYNTM</sequence>
<name>A0A392VVR2_9FABA</name>